<evidence type="ECO:0000313" key="2">
    <source>
        <dbReference type="EMBL" id="EMI20928.1"/>
    </source>
</evidence>
<sequence length="69" mass="7683">MVGRQKGGLVGRKSNVQPCLHHILVTQQGNLHGDVSMTPQSPPLQKWTKPHSIHPRCFKPSKCRVVSPH</sequence>
<gene>
    <name evidence="2" type="ORF">RMSM_02140</name>
</gene>
<keyword evidence="3" id="KW-1185">Reference proteome</keyword>
<feature type="region of interest" description="Disordered" evidence="1">
    <location>
        <begin position="32"/>
        <end position="51"/>
    </location>
</feature>
<dbReference type="EMBL" id="ANOG01000301">
    <property type="protein sequence ID" value="EMI20928.1"/>
    <property type="molecule type" value="Genomic_DNA"/>
</dbReference>
<comment type="caution">
    <text evidence="2">The sequence shown here is derived from an EMBL/GenBank/DDBJ whole genome shotgun (WGS) entry which is preliminary data.</text>
</comment>
<evidence type="ECO:0000313" key="3">
    <source>
        <dbReference type="Proteomes" id="UP000011991"/>
    </source>
</evidence>
<dbReference type="PATRIC" id="fig|1265738.3.peg.2146"/>
<accession>M5RNM6</accession>
<organism evidence="2 3">
    <name type="scientific">Rhodopirellula maiorica SM1</name>
    <dbReference type="NCBI Taxonomy" id="1265738"/>
    <lineage>
        <taxon>Bacteria</taxon>
        <taxon>Pseudomonadati</taxon>
        <taxon>Planctomycetota</taxon>
        <taxon>Planctomycetia</taxon>
        <taxon>Pirellulales</taxon>
        <taxon>Pirellulaceae</taxon>
        <taxon>Novipirellula</taxon>
    </lineage>
</organism>
<protein>
    <submittedName>
        <fullName evidence="2">Uncharacterized protein</fullName>
    </submittedName>
</protein>
<dbReference type="AlphaFoldDB" id="M5RNM6"/>
<name>M5RNM6_9BACT</name>
<dbReference type="Proteomes" id="UP000011991">
    <property type="component" value="Unassembled WGS sequence"/>
</dbReference>
<reference evidence="2 3" key="1">
    <citation type="journal article" date="2013" name="Mar. Genomics">
        <title>Expression of sulfatases in Rhodopirellula baltica and the diversity of sulfatases in the genus Rhodopirellula.</title>
        <authorList>
            <person name="Wegner C.E."/>
            <person name="Richter-Heitmann T."/>
            <person name="Klindworth A."/>
            <person name="Klockow C."/>
            <person name="Richter M."/>
            <person name="Achstetter T."/>
            <person name="Glockner F.O."/>
            <person name="Harder J."/>
        </authorList>
    </citation>
    <scope>NUCLEOTIDE SEQUENCE [LARGE SCALE GENOMIC DNA]</scope>
    <source>
        <strain evidence="2 3">SM1</strain>
    </source>
</reference>
<evidence type="ECO:0000256" key="1">
    <source>
        <dbReference type="SAM" id="MobiDB-lite"/>
    </source>
</evidence>
<proteinExistence type="predicted"/>